<dbReference type="Proteomes" id="UP000037069">
    <property type="component" value="Unassembled WGS sequence"/>
</dbReference>
<dbReference type="InterPro" id="IPR032675">
    <property type="entry name" value="LRR_dom_sf"/>
</dbReference>
<name>A0A0L0CEG3_LUCCU</name>
<dbReference type="Gene3D" id="3.80.10.10">
    <property type="entry name" value="Ribonuclease Inhibitor"/>
    <property type="match status" value="2"/>
</dbReference>
<dbReference type="SUPFAM" id="SSF52047">
    <property type="entry name" value="RNI-like"/>
    <property type="match status" value="1"/>
</dbReference>
<dbReference type="InterPro" id="IPR053772">
    <property type="entry name" value="At1g61320/At1g61330-like"/>
</dbReference>
<sequence length="590" mass="69278">MDTFKRIVHNCDALESIFKYLDLNEQLKISQICKEFEFPIIQLIWRLKCRNIKITQIFPETMMVKCNNNDKECTMDSERIKMFLTLCRSYVQNLELTFVEFTIEHITFDFKNLTTISFYKCQVNNEILKQLARNCLKLSIFHMECCKNYEQKPLIMGRDLQVNIFKEMPELSELSVINFYNIDMDYQILQEFYRITKLKKLYIKAPLYVDTSGPKCLEKIACKAKSLENLRIERFCDQKLWLQFSLKCLVNFKNLTKLTLKMDPFADITVNDIFFLTLANNCQILEQLTLEQCKLIITKFTPIENLSSLTLSWCRGLNGCNLREIFSVYKLQSLKLTNNVCQKNIYDYNYSAEKLKDLTVGTTLQPDITSALTNPSNRFENISKLIWFQSGPSSLGNPIILENISYIYPNVQTLLIVDYYIKIEDLNRLKYLNFLKIHLNTIMSWTYLKQLLQLPYLIKLIIGLSLGISTDIGSGVDEVTSCRELNKNLEYLKIPLILFSANIEFWLLLLKINIKLKLLVYSECRDKLIKILFFEELLSSKGLPDRINICDFNVDCKRLKSGYIDTLSKYDFKQNEEGEYFIILQNPKSK</sequence>
<evidence type="ECO:0008006" key="3">
    <source>
        <dbReference type="Google" id="ProtNLM"/>
    </source>
</evidence>
<dbReference type="AlphaFoldDB" id="A0A0L0CEG3"/>
<accession>A0A0L0CEG3</accession>
<comment type="caution">
    <text evidence="1">The sequence shown here is derived from an EMBL/GenBank/DDBJ whole genome shotgun (WGS) entry which is preliminary data.</text>
</comment>
<keyword evidence="2" id="KW-1185">Reference proteome</keyword>
<dbReference type="PANTHER" id="PTHR34145:SF28">
    <property type="entry name" value="F-BOX DOMAIN-CONTAINING PROTEIN"/>
    <property type="match status" value="1"/>
</dbReference>
<protein>
    <recommendedName>
        <fullName evidence="3">F-box domain-containing protein</fullName>
    </recommendedName>
</protein>
<proteinExistence type="predicted"/>
<organism evidence="1 2">
    <name type="scientific">Lucilia cuprina</name>
    <name type="common">Green bottle fly</name>
    <name type="synonym">Australian sheep blowfly</name>
    <dbReference type="NCBI Taxonomy" id="7375"/>
    <lineage>
        <taxon>Eukaryota</taxon>
        <taxon>Metazoa</taxon>
        <taxon>Ecdysozoa</taxon>
        <taxon>Arthropoda</taxon>
        <taxon>Hexapoda</taxon>
        <taxon>Insecta</taxon>
        <taxon>Pterygota</taxon>
        <taxon>Neoptera</taxon>
        <taxon>Endopterygota</taxon>
        <taxon>Diptera</taxon>
        <taxon>Brachycera</taxon>
        <taxon>Muscomorpha</taxon>
        <taxon>Oestroidea</taxon>
        <taxon>Calliphoridae</taxon>
        <taxon>Luciliinae</taxon>
        <taxon>Lucilia</taxon>
    </lineage>
</organism>
<gene>
    <name evidence="1" type="ORF">FF38_01072</name>
</gene>
<dbReference type="OrthoDB" id="7993691at2759"/>
<dbReference type="PANTHER" id="PTHR34145">
    <property type="entry name" value="OS02G0105600 PROTEIN"/>
    <property type="match status" value="1"/>
</dbReference>
<reference evidence="1 2" key="1">
    <citation type="journal article" date="2015" name="Nat. Commun.">
        <title>Lucilia cuprina genome unlocks parasitic fly biology to underpin future interventions.</title>
        <authorList>
            <person name="Anstead C.A."/>
            <person name="Korhonen P.K."/>
            <person name="Young N.D."/>
            <person name="Hall R.S."/>
            <person name="Jex A.R."/>
            <person name="Murali S.C."/>
            <person name="Hughes D.S."/>
            <person name="Lee S.F."/>
            <person name="Perry T."/>
            <person name="Stroehlein A.J."/>
            <person name="Ansell B.R."/>
            <person name="Breugelmans B."/>
            <person name="Hofmann A."/>
            <person name="Qu J."/>
            <person name="Dugan S."/>
            <person name="Lee S.L."/>
            <person name="Chao H."/>
            <person name="Dinh H."/>
            <person name="Han Y."/>
            <person name="Doddapaneni H.V."/>
            <person name="Worley K.C."/>
            <person name="Muzny D.M."/>
            <person name="Ioannidis P."/>
            <person name="Waterhouse R.M."/>
            <person name="Zdobnov E.M."/>
            <person name="James P.J."/>
            <person name="Bagnall N.H."/>
            <person name="Kotze A.C."/>
            <person name="Gibbs R.A."/>
            <person name="Richards S."/>
            <person name="Batterham P."/>
            <person name="Gasser R.B."/>
        </authorList>
    </citation>
    <scope>NUCLEOTIDE SEQUENCE [LARGE SCALE GENOMIC DNA]</scope>
    <source>
        <strain evidence="1 2">LS</strain>
        <tissue evidence="1">Full body</tissue>
    </source>
</reference>
<dbReference type="EMBL" id="JRES01000493">
    <property type="protein sequence ID" value="KNC30798.1"/>
    <property type="molecule type" value="Genomic_DNA"/>
</dbReference>
<evidence type="ECO:0000313" key="1">
    <source>
        <dbReference type="EMBL" id="KNC30798.1"/>
    </source>
</evidence>
<evidence type="ECO:0000313" key="2">
    <source>
        <dbReference type="Proteomes" id="UP000037069"/>
    </source>
</evidence>